<name>A0ABP5LMX7_9ACTN</name>
<protein>
    <recommendedName>
        <fullName evidence="7">Major facilitator superfamily (MFS) profile domain-containing protein</fullName>
    </recommendedName>
</protein>
<evidence type="ECO:0000256" key="5">
    <source>
        <dbReference type="SAM" id="MobiDB-lite"/>
    </source>
</evidence>
<feature type="region of interest" description="Disordered" evidence="5">
    <location>
        <begin position="151"/>
        <end position="179"/>
    </location>
</feature>
<evidence type="ECO:0000259" key="7">
    <source>
        <dbReference type="PROSITE" id="PS50850"/>
    </source>
</evidence>
<feature type="transmembrane region" description="Helical" evidence="6">
    <location>
        <begin position="20"/>
        <end position="44"/>
    </location>
</feature>
<evidence type="ECO:0000256" key="3">
    <source>
        <dbReference type="ARBA" id="ARBA00022989"/>
    </source>
</evidence>
<accession>A0ABP5LMX7</accession>
<evidence type="ECO:0000256" key="2">
    <source>
        <dbReference type="ARBA" id="ARBA00022692"/>
    </source>
</evidence>
<dbReference type="PROSITE" id="PS50850">
    <property type="entry name" value="MFS"/>
    <property type="match status" value="1"/>
</dbReference>
<evidence type="ECO:0000256" key="1">
    <source>
        <dbReference type="ARBA" id="ARBA00004651"/>
    </source>
</evidence>
<sequence>MQAQEVHEGTRAAGAYRWRWAALATLLVAEAMNLLDATIVQVAAPVIQGDLGGGEPAIQWFSAAYTLPFAVLLIAGGRLGDIAGRRRVFAAGVAGFAVASLCCALAPAAGALIAARAVQGAAGPLIIPQTFGLIRAMFDAARWRRRSAASGRSWGWPRSAGRCSGPSSRTRCRGGRRSW</sequence>
<dbReference type="InterPro" id="IPR011701">
    <property type="entry name" value="MFS"/>
</dbReference>
<dbReference type="Pfam" id="PF07690">
    <property type="entry name" value="MFS_1"/>
    <property type="match status" value="1"/>
</dbReference>
<keyword evidence="4 6" id="KW-0472">Membrane</keyword>
<feature type="transmembrane region" description="Helical" evidence="6">
    <location>
        <begin position="56"/>
        <end position="76"/>
    </location>
</feature>
<dbReference type="PANTHER" id="PTHR42718">
    <property type="entry name" value="MAJOR FACILITATOR SUPERFAMILY MULTIDRUG TRANSPORTER MFSC"/>
    <property type="match status" value="1"/>
</dbReference>
<dbReference type="InterPro" id="IPR036259">
    <property type="entry name" value="MFS_trans_sf"/>
</dbReference>
<dbReference type="Proteomes" id="UP001501020">
    <property type="component" value="Unassembled WGS sequence"/>
</dbReference>
<feature type="compositionally biased region" description="Basic residues" evidence="5">
    <location>
        <begin position="170"/>
        <end position="179"/>
    </location>
</feature>
<organism evidence="8 9">
    <name type="scientific">Actinomadura napierensis</name>
    <dbReference type="NCBI Taxonomy" id="267854"/>
    <lineage>
        <taxon>Bacteria</taxon>
        <taxon>Bacillati</taxon>
        <taxon>Actinomycetota</taxon>
        <taxon>Actinomycetes</taxon>
        <taxon>Streptosporangiales</taxon>
        <taxon>Thermomonosporaceae</taxon>
        <taxon>Actinomadura</taxon>
    </lineage>
</organism>
<evidence type="ECO:0000256" key="4">
    <source>
        <dbReference type="ARBA" id="ARBA00023136"/>
    </source>
</evidence>
<dbReference type="SUPFAM" id="SSF103473">
    <property type="entry name" value="MFS general substrate transporter"/>
    <property type="match status" value="1"/>
</dbReference>
<feature type="compositionally biased region" description="Low complexity" evidence="5">
    <location>
        <begin position="151"/>
        <end position="169"/>
    </location>
</feature>
<gene>
    <name evidence="8" type="ORF">GCM10009727_50510</name>
</gene>
<keyword evidence="2 6" id="KW-0812">Transmembrane</keyword>
<dbReference type="PANTHER" id="PTHR42718:SF39">
    <property type="entry name" value="ACTINORHODIN TRANSPORTER-RELATED"/>
    <property type="match status" value="1"/>
</dbReference>
<keyword evidence="9" id="KW-1185">Reference proteome</keyword>
<keyword evidence="3 6" id="KW-1133">Transmembrane helix</keyword>
<feature type="domain" description="Major facilitator superfamily (MFS) profile" evidence="7">
    <location>
        <begin position="22"/>
        <end position="179"/>
    </location>
</feature>
<dbReference type="Gene3D" id="1.20.1720.10">
    <property type="entry name" value="Multidrug resistance protein D"/>
    <property type="match status" value="1"/>
</dbReference>
<reference evidence="9" key="1">
    <citation type="journal article" date="2019" name="Int. J. Syst. Evol. Microbiol.">
        <title>The Global Catalogue of Microorganisms (GCM) 10K type strain sequencing project: providing services to taxonomists for standard genome sequencing and annotation.</title>
        <authorList>
            <consortium name="The Broad Institute Genomics Platform"/>
            <consortium name="The Broad Institute Genome Sequencing Center for Infectious Disease"/>
            <person name="Wu L."/>
            <person name="Ma J."/>
        </authorList>
    </citation>
    <scope>NUCLEOTIDE SEQUENCE [LARGE SCALE GENOMIC DNA]</scope>
    <source>
        <strain evidence="9">JCM 13850</strain>
    </source>
</reference>
<feature type="transmembrane region" description="Helical" evidence="6">
    <location>
        <begin position="88"/>
        <end position="115"/>
    </location>
</feature>
<evidence type="ECO:0000313" key="9">
    <source>
        <dbReference type="Proteomes" id="UP001501020"/>
    </source>
</evidence>
<feature type="transmembrane region" description="Helical" evidence="6">
    <location>
        <begin position="121"/>
        <end position="138"/>
    </location>
</feature>
<comment type="subcellular location">
    <subcellularLocation>
        <location evidence="1">Cell membrane</location>
        <topology evidence="1">Multi-pass membrane protein</topology>
    </subcellularLocation>
</comment>
<dbReference type="EMBL" id="BAAAMR010000048">
    <property type="protein sequence ID" value="GAA2147962.1"/>
    <property type="molecule type" value="Genomic_DNA"/>
</dbReference>
<evidence type="ECO:0000313" key="8">
    <source>
        <dbReference type="EMBL" id="GAA2147962.1"/>
    </source>
</evidence>
<proteinExistence type="predicted"/>
<comment type="caution">
    <text evidence="8">The sequence shown here is derived from an EMBL/GenBank/DDBJ whole genome shotgun (WGS) entry which is preliminary data.</text>
</comment>
<dbReference type="InterPro" id="IPR020846">
    <property type="entry name" value="MFS_dom"/>
</dbReference>
<evidence type="ECO:0000256" key="6">
    <source>
        <dbReference type="SAM" id="Phobius"/>
    </source>
</evidence>